<dbReference type="SUPFAM" id="SSF46894">
    <property type="entry name" value="C-terminal effector domain of the bipartite response regulators"/>
    <property type="match status" value="1"/>
</dbReference>
<evidence type="ECO:0000256" key="2">
    <source>
        <dbReference type="ARBA" id="ARBA00023125"/>
    </source>
</evidence>
<dbReference type="RefSeq" id="WP_092334258.1">
    <property type="nucleotide sequence ID" value="NZ_FNCP01000016.1"/>
</dbReference>
<dbReference type="PRINTS" id="PR00038">
    <property type="entry name" value="HTHLUXR"/>
</dbReference>
<dbReference type="PROSITE" id="PS50043">
    <property type="entry name" value="HTH_LUXR_2"/>
    <property type="match status" value="1"/>
</dbReference>
<keyword evidence="3" id="KW-0804">Transcription</keyword>
<keyword evidence="1" id="KW-0805">Transcription regulation</keyword>
<dbReference type="Pfam" id="PF00196">
    <property type="entry name" value="GerE"/>
    <property type="match status" value="1"/>
</dbReference>
<dbReference type="GO" id="GO:0006355">
    <property type="term" value="P:regulation of DNA-templated transcription"/>
    <property type="evidence" value="ECO:0007669"/>
    <property type="project" value="InterPro"/>
</dbReference>
<dbReference type="InterPro" id="IPR016032">
    <property type="entry name" value="Sig_transdc_resp-reg_C-effctor"/>
</dbReference>
<dbReference type="PANTHER" id="PTHR44688">
    <property type="entry name" value="DNA-BINDING TRANSCRIPTIONAL ACTIVATOR DEVR_DOSR"/>
    <property type="match status" value="1"/>
</dbReference>
<evidence type="ECO:0000256" key="1">
    <source>
        <dbReference type="ARBA" id="ARBA00023015"/>
    </source>
</evidence>
<organism evidence="5 6">
    <name type="scientific">Desulfosporosinus hippei DSM 8344</name>
    <dbReference type="NCBI Taxonomy" id="1121419"/>
    <lineage>
        <taxon>Bacteria</taxon>
        <taxon>Bacillati</taxon>
        <taxon>Bacillota</taxon>
        <taxon>Clostridia</taxon>
        <taxon>Eubacteriales</taxon>
        <taxon>Desulfitobacteriaceae</taxon>
        <taxon>Desulfosporosinus</taxon>
    </lineage>
</organism>
<sequence>MPKPKKNLTRNLYFPERITDALKEVTNYPLTIVEAPMGYGKTTAVRELLSREKVNLIWLRVQDSSLSIFWQRLCRHLGEVDYDRSLSLAALGFPSNSTARQEALNLLEDMELKSTTVLVIDDYHLVESPELNSFLEFLVMNESTDLHLLLTARHTELQRTEELSLKGYLLPIGKEAFEFSAQDIKGYYRLCGITLKDNEAARLYALTEGWISALYLIMLQYMENGILETSQDINKLLESTIYQHFPKEIKELLQSLCLLDSFSLEQAIYLSNNKNSEALLTEIIAKNAFVKYDEGLKTYHMHKIFTRYLRHLLEGREEGYKRELYRKIAEFSLKNEDYVEAMANFYRAEEFESLLLAVEADRGHSIHNEQRAAFIRFFENCPKTVLLRHPTAVLIYALCLFSFNEMERFQQVCGEFAEAVHCNEDLGPESLAELMGEFELLLSFTEYNNIRKMYEHIKRAAELLKQPAKFLDTKGSWTFGSPSVLYMFYREPGTLRQEVQNLKEAMPVYSRITNGHGSGGEYVLEAEWYFNRGDFVSAEIEVQKALYAAKRWGQGDILCCALFLQARLAMVRGDYSQMLNILRKMHEELHGKRWYNLMHTAEVCDSFLQACLKREERIPLWIKEGDLDSSGLYFPAKVFLNIVYGRVLLVKGEYLKVLGTAEEFITEAGGFPNLLGEIYAYIYIAAANEKIFRRTAALEALEKGLELAAGDEVYLPFVENSDFIQPLLEELAGKSRFRDSIRKILEIAKSYQAALLQIRREHFQENRPALTEREMEIVQLVVQGLTNKEIGERLFITVNTVKTTLKNVYTKLSINNRVLLKQHVTSL</sequence>
<dbReference type="CDD" id="cd06170">
    <property type="entry name" value="LuxR_C_like"/>
    <property type="match status" value="1"/>
</dbReference>
<keyword evidence="6" id="KW-1185">Reference proteome</keyword>
<name>A0A1G8E6Q6_9FIRM</name>
<evidence type="ECO:0000313" key="6">
    <source>
        <dbReference type="Proteomes" id="UP000198656"/>
    </source>
</evidence>
<accession>A0A1G8E6Q6</accession>
<keyword evidence="2" id="KW-0238">DNA-binding</keyword>
<evidence type="ECO:0000313" key="5">
    <source>
        <dbReference type="EMBL" id="SDH65561.1"/>
    </source>
</evidence>
<dbReference type="GO" id="GO:0003677">
    <property type="term" value="F:DNA binding"/>
    <property type="evidence" value="ECO:0007669"/>
    <property type="project" value="UniProtKB-KW"/>
</dbReference>
<dbReference type="InterPro" id="IPR036388">
    <property type="entry name" value="WH-like_DNA-bd_sf"/>
</dbReference>
<evidence type="ECO:0000259" key="4">
    <source>
        <dbReference type="PROSITE" id="PS50043"/>
    </source>
</evidence>
<dbReference type="InterPro" id="IPR049945">
    <property type="entry name" value="AAA_22"/>
</dbReference>
<dbReference type="InterPro" id="IPR027417">
    <property type="entry name" value="P-loop_NTPase"/>
</dbReference>
<dbReference type="GO" id="GO:0016887">
    <property type="term" value="F:ATP hydrolysis activity"/>
    <property type="evidence" value="ECO:0007669"/>
    <property type="project" value="InterPro"/>
</dbReference>
<dbReference type="SMART" id="SM00421">
    <property type="entry name" value="HTH_LUXR"/>
    <property type="match status" value="1"/>
</dbReference>
<evidence type="ECO:0000256" key="3">
    <source>
        <dbReference type="ARBA" id="ARBA00023163"/>
    </source>
</evidence>
<dbReference type="SUPFAM" id="SSF52540">
    <property type="entry name" value="P-loop containing nucleoside triphosphate hydrolases"/>
    <property type="match status" value="1"/>
</dbReference>
<dbReference type="Gene3D" id="3.40.50.300">
    <property type="entry name" value="P-loop containing nucleotide triphosphate hydrolases"/>
    <property type="match status" value="1"/>
</dbReference>
<dbReference type="InterPro" id="IPR000792">
    <property type="entry name" value="Tscrpt_reg_LuxR_C"/>
</dbReference>
<dbReference type="InterPro" id="IPR059106">
    <property type="entry name" value="WHD_MalT"/>
</dbReference>
<dbReference type="AlphaFoldDB" id="A0A1G8E6Q6"/>
<dbReference type="PANTHER" id="PTHR44688:SF16">
    <property type="entry name" value="DNA-BINDING TRANSCRIPTIONAL ACTIVATOR DEVR_DOSR"/>
    <property type="match status" value="1"/>
</dbReference>
<dbReference type="Proteomes" id="UP000198656">
    <property type="component" value="Unassembled WGS sequence"/>
</dbReference>
<protein>
    <submittedName>
        <fullName evidence="5">LuxR family transcriptional regulator, maltose regulon positive regulatory protein</fullName>
    </submittedName>
</protein>
<dbReference type="STRING" id="1121419.SAMN05443529_11669"/>
<feature type="domain" description="HTH luxR-type" evidence="4">
    <location>
        <begin position="763"/>
        <end position="827"/>
    </location>
</feature>
<dbReference type="InterPro" id="IPR011990">
    <property type="entry name" value="TPR-like_helical_dom_sf"/>
</dbReference>
<dbReference type="Gene3D" id="1.25.40.10">
    <property type="entry name" value="Tetratricopeptide repeat domain"/>
    <property type="match status" value="1"/>
</dbReference>
<dbReference type="OrthoDB" id="1137593at2"/>
<proteinExistence type="predicted"/>
<dbReference type="EMBL" id="FNCP01000016">
    <property type="protein sequence ID" value="SDH65561.1"/>
    <property type="molecule type" value="Genomic_DNA"/>
</dbReference>
<dbReference type="Gene3D" id="1.10.10.10">
    <property type="entry name" value="Winged helix-like DNA-binding domain superfamily/Winged helix DNA-binding domain"/>
    <property type="match status" value="1"/>
</dbReference>
<gene>
    <name evidence="5" type="ORF">SAMN05443529_11669</name>
</gene>
<dbReference type="Pfam" id="PF13401">
    <property type="entry name" value="AAA_22"/>
    <property type="match status" value="1"/>
</dbReference>
<reference evidence="6" key="1">
    <citation type="submission" date="2016-10" db="EMBL/GenBank/DDBJ databases">
        <authorList>
            <person name="Varghese N."/>
            <person name="Submissions S."/>
        </authorList>
    </citation>
    <scope>NUCLEOTIDE SEQUENCE [LARGE SCALE GENOMIC DNA]</scope>
    <source>
        <strain evidence="6">DSM 8344</strain>
    </source>
</reference>
<dbReference type="Pfam" id="PF25873">
    <property type="entry name" value="WHD_MalT"/>
    <property type="match status" value="1"/>
</dbReference>